<accession>A0ABT3G917</accession>
<feature type="region of interest" description="Disordered" evidence="1">
    <location>
        <begin position="41"/>
        <end position="88"/>
    </location>
</feature>
<sequence>MRSPHLILIIPLCLAAMSCKKSAVAACDSFGEKLGEVAAQASTRVTDSAKRSSGKSHDQGWDPASQDLPPGMTAVRSKPAAKHPEIDW</sequence>
<keyword evidence="2" id="KW-0732">Signal</keyword>
<keyword evidence="4" id="KW-1185">Reference proteome</keyword>
<evidence type="ECO:0000256" key="2">
    <source>
        <dbReference type="SAM" id="SignalP"/>
    </source>
</evidence>
<feature type="chain" id="PRO_5046232239" description="Lipoprotein" evidence="2">
    <location>
        <begin position="26"/>
        <end position="88"/>
    </location>
</feature>
<name>A0ABT3G917_9BACT</name>
<gene>
    <name evidence="3" type="ORF">OJ996_21045</name>
</gene>
<feature type="compositionally biased region" description="Basic and acidic residues" evidence="1">
    <location>
        <begin position="47"/>
        <end position="60"/>
    </location>
</feature>
<evidence type="ECO:0000256" key="1">
    <source>
        <dbReference type="SAM" id="MobiDB-lite"/>
    </source>
</evidence>
<comment type="caution">
    <text evidence="3">The sequence shown here is derived from an EMBL/GenBank/DDBJ whole genome shotgun (WGS) entry which is preliminary data.</text>
</comment>
<feature type="signal peptide" evidence="2">
    <location>
        <begin position="1"/>
        <end position="25"/>
    </location>
</feature>
<dbReference type="PROSITE" id="PS51257">
    <property type="entry name" value="PROKAR_LIPOPROTEIN"/>
    <property type="match status" value="1"/>
</dbReference>
<protein>
    <recommendedName>
        <fullName evidence="5">Lipoprotein</fullName>
    </recommendedName>
</protein>
<dbReference type="RefSeq" id="WP_264515656.1">
    <property type="nucleotide sequence ID" value="NZ_JAPDDR010000012.1"/>
</dbReference>
<dbReference type="Proteomes" id="UP001165653">
    <property type="component" value="Unassembled WGS sequence"/>
</dbReference>
<evidence type="ECO:0000313" key="4">
    <source>
        <dbReference type="Proteomes" id="UP001165653"/>
    </source>
</evidence>
<organism evidence="3 4">
    <name type="scientific">Luteolibacter rhizosphaerae</name>
    <dbReference type="NCBI Taxonomy" id="2989719"/>
    <lineage>
        <taxon>Bacteria</taxon>
        <taxon>Pseudomonadati</taxon>
        <taxon>Verrucomicrobiota</taxon>
        <taxon>Verrucomicrobiia</taxon>
        <taxon>Verrucomicrobiales</taxon>
        <taxon>Verrucomicrobiaceae</taxon>
        <taxon>Luteolibacter</taxon>
    </lineage>
</organism>
<proteinExistence type="predicted"/>
<dbReference type="EMBL" id="JAPDDR010000012">
    <property type="protein sequence ID" value="MCW1916089.1"/>
    <property type="molecule type" value="Genomic_DNA"/>
</dbReference>
<evidence type="ECO:0000313" key="3">
    <source>
        <dbReference type="EMBL" id="MCW1916089.1"/>
    </source>
</evidence>
<reference evidence="3" key="1">
    <citation type="submission" date="2022-10" db="EMBL/GenBank/DDBJ databases">
        <title>Luteolibacter sp. GHJ8, whole genome shotgun sequencing project.</title>
        <authorList>
            <person name="Zhao G."/>
            <person name="Shen L."/>
        </authorList>
    </citation>
    <scope>NUCLEOTIDE SEQUENCE</scope>
    <source>
        <strain evidence="3">GHJ8</strain>
    </source>
</reference>
<evidence type="ECO:0008006" key="5">
    <source>
        <dbReference type="Google" id="ProtNLM"/>
    </source>
</evidence>